<gene>
    <name evidence="1" type="ORF">L6452_01502</name>
</gene>
<protein>
    <submittedName>
        <fullName evidence="1">Uncharacterized protein</fullName>
    </submittedName>
</protein>
<accession>A0ACB9FGU1</accession>
<evidence type="ECO:0000313" key="1">
    <source>
        <dbReference type="EMBL" id="KAI3770372.1"/>
    </source>
</evidence>
<reference evidence="1 2" key="2">
    <citation type="journal article" date="2022" name="Mol. Ecol. Resour.">
        <title>The genomes of chicory, endive, great burdock and yacon provide insights into Asteraceae paleo-polyploidization history and plant inulin production.</title>
        <authorList>
            <person name="Fan W."/>
            <person name="Wang S."/>
            <person name="Wang H."/>
            <person name="Wang A."/>
            <person name="Jiang F."/>
            <person name="Liu H."/>
            <person name="Zhao H."/>
            <person name="Xu D."/>
            <person name="Zhang Y."/>
        </authorList>
    </citation>
    <scope>NUCLEOTIDE SEQUENCE [LARGE SCALE GENOMIC DNA]</scope>
    <source>
        <strain evidence="2">cv. Niubang</strain>
    </source>
</reference>
<reference evidence="2" key="1">
    <citation type="journal article" date="2022" name="Mol. Ecol. Resour.">
        <title>The genomes of chicory, endive, great burdock and yacon provide insights into Asteraceae palaeo-polyploidization history and plant inulin production.</title>
        <authorList>
            <person name="Fan W."/>
            <person name="Wang S."/>
            <person name="Wang H."/>
            <person name="Wang A."/>
            <person name="Jiang F."/>
            <person name="Liu H."/>
            <person name="Zhao H."/>
            <person name="Xu D."/>
            <person name="Zhang Y."/>
        </authorList>
    </citation>
    <scope>NUCLEOTIDE SEQUENCE [LARGE SCALE GENOMIC DNA]</scope>
    <source>
        <strain evidence="2">cv. Niubang</strain>
    </source>
</reference>
<organism evidence="1 2">
    <name type="scientific">Arctium lappa</name>
    <name type="common">Greater burdock</name>
    <name type="synonym">Lappa major</name>
    <dbReference type="NCBI Taxonomy" id="4217"/>
    <lineage>
        <taxon>Eukaryota</taxon>
        <taxon>Viridiplantae</taxon>
        <taxon>Streptophyta</taxon>
        <taxon>Embryophyta</taxon>
        <taxon>Tracheophyta</taxon>
        <taxon>Spermatophyta</taxon>
        <taxon>Magnoliopsida</taxon>
        <taxon>eudicotyledons</taxon>
        <taxon>Gunneridae</taxon>
        <taxon>Pentapetalae</taxon>
        <taxon>asterids</taxon>
        <taxon>campanulids</taxon>
        <taxon>Asterales</taxon>
        <taxon>Asteraceae</taxon>
        <taxon>Carduoideae</taxon>
        <taxon>Cardueae</taxon>
        <taxon>Arctiinae</taxon>
        <taxon>Arctium</taxon>
    </lineage>
</organism>
<proteinExistence type="predicted"/>
<keyword evidence="2" id="KW-1185">Reference proteome</keyword>
<name>A0ACB9FGU1_ARCLA</name>
<dbReference type="EMBL" id="CM042047">
    <property type="protein sequence ID" value="KAI3770372.1"/>
    <property type="molecule type" value="Genomic_DNA"/>
</dbReference>
<dbReference type="Proteomes" id="UP001055879">
    <property type="component" value="Linkage Group LG01"/>
</dbReference>
<sequence>MVLTRSTPSATTPIGTSKLWRFESCQNLQLASGQKCEKDVITRTSHLGCQTGALFIIQVNDNRKIRETKKTLKIKNSEEQGTVLRFDL</sequence>
<comment type="caution">
    <text evidence="1">The sequence shown here is derived from an EMBL/GenBank/DDBJ whole genome shotgun (WGS) entry which is preliminary data.</text>
</comment>
<evidence type="ECO:0000313" key="2">
    <source>
        <dbReference type="Proteomes" id="UP001055879"/>
    </source>
</evidence>